<protein>
    <submittedName>
        <fullName evidence="2">Phytanoyl-CoA dioxygenase family protein</fullName>
    </submittedName>
</protein>
<dbReference type="KEGG" id="slf:JEQ17_42650"/>
<accession>A0A7T7L2U3</accession>
<organism evidence="2 3">
    <name type="scientific">Streptomyces liliifuscus</name>
    <dbReference type="NCBI Taxonomy" id="2797636"/>
    <lineage>
        <taxon>Bacteria</taxon>
        <taxon>Bacillati</taxon>
        <taxon>Actinomycetota</taxon>
        <taxon>Actinomycetes</taxon>
        <taxon>Kitasatosporales</taxon>
        <taxon>Streptomycetaceae</taxon>
        <taxon>Streptomyces</taxon>
    </lineage>
</organism>
<keyword evidence="3" id="KW-1185">Reference proteome</keyword>
<dbReference type="Pfam" id="PF05721">
    <property type="entry name" value="PhyH"/>
    <property type="match status" value="1"/>
</dbReference>
<dbReference type="GO" id="GO:0016706">
    <property type="term" value="F:2-oxoglutarate-dependent dioxygenase activity"/>
    <property type="evidence" value="ECO:0007669"/>
    <property type="project" value="UniProtKB-ARBA"/>
</dbReference>
<dbReference type="Proteomes" id="UP000595636">
    <property type="component" value="Chromosome"/>
</dbReference>
<gene>
    <name evidence="2" type="ORF">JEQ17_42650</name>
</gene>
<feature type="region of interest" description="Disordered" evidence="1">
    <location>
        <begin position="1"/>
        <end position="26"/>
    </location>
</feature>
<dbReference type="Gene3D" id="2.60.120.620">
    <property type="entry name" value="q2cbj1_9rhob like domain"/>
    <property type="match status" value="1"/>
</dbReference>
<dbReference type="EMBL" id="CP066831">
    <property type="protein sequence ID" value="QQM45458.1"/>
    <property type="molecule type" value="Genomic_DNA"/>
</dbReference>
<evidence type="ECO:0000313" key="2">
    <source>
        <dbReference type="EMBL" id="QQM45458.1"/>
    </source>
</evidence>
<keyword evidence="2" id="KW-0223">Dioxygenase</keyword>
<dbReference type="InterPro" id="IPR008775">
    <property type="entry name" value="Phytyl_CoA_dOase-like"/>
</dbReference>
<dbReference type="SUPFAM" id="SSF51197">
    <property type="entry name" value="Clavaminate synthase-like"/>
    <property type="match status" value="1"/>
</dbReference>
<evidence type="ECO:0000313" key="3">
    <source>
        <dbReference type="Proteomes" id="UP000595636"/>
    </source>
</evidence>
<proteinExistence type="predicted"/>
<name>A0A7T7L2U3_9ACTN</name>
<evidence type="ECO:0000256" key="1">
    <source>
        <dbReference type="SAM" id="MobiDB-lite"/>
    </source>
</evidence>
<keyword evidence="2" id="KW-0560">Oxidoreductase</keyword>
<sequence>MTNPEHPPPPPPRPAPPSASVSPSASPLLSSGVAPLLSSVRMAHFVAHGSLRLDAVVPAEMNAEAIGFLGRGVPGVPYGSAVADAYPEGSFARRLLDIPAVAGALRSLVGPHPRVDHHAVHVRDPREGSAQPLHGDAIIDVRTDAFDVQLMYYPQDVTLDMGGTLSVPGSHLRRTNETDTGRYQNLLGQSRLVCPAGTVVFLHHGLWHGGRRNDSDAVRYMFKIRFNPAVRQRRLWDTSDLEDPRVAEELMTTFPWYEPATGRLEIYNRVLLWRSLTGDESFDLEHWVTRVSNRPQEEVA</sequence>
<dbReference type="AlphaFoldDB" id="A0A7T7L2U3"/>
<reference evidence="2 3" key="1">
    <citation type="submission" date="2020-12" db="EMBL/GenBank/DDBJ databases">
        <title>A novel species.</title>
        <authorList>
            <person name="Li K."/>
        </authorList>
    </citation>
    <scope>NUCLEOTIDE SEQUENCE [LARGE SCALE GENOMIC DNA]</scope>
    <source>
        <strain evidence="2 3">ZYC-3</strain>
    </source>
</reference>
<feature type="compositionally biased region" description="Pro residues" evidence="1">
    <location>
        <begin position="1"/>
        <end position="17"/>
    </location>
</feature>